<feature type="signal peptide" evidence="1">
    <location>
        <begin position="1"/>
        <end position="20"/>
    </location>
</feature>
<evidence type="ECO:0000313" key="2">
    <source>
        <dbReference type="EMBL" id="KAF2224496.1"/>
    </source>
</evidence>
<gene>
    <name evidence="2" type="ORF">BDZ85DRAFT_281081</name>
</gene>
<dbReference type="OrthoDB" id="4829831at2759"/>
<keyword evidence="1" id="KW-0732">Signal</keyword>
<evidence type="ECO:0000313" key="3">
    <source>
        <dbReference type="Proteomes" id="UP000799538"/>
    </source>
</evidence>
<protein>
    <recommendedName>
        <fullName evidence="4">AA1-like domain-containing protein</fullName>
    </recommendedName>
</protein>
<feature type="chain" id="PRO_5025588865" description="AA1-like domain-containing protein" evidence="1">
    <location>
        <begin position="21"/>
        <end position="123"/>
    </location>
</feature>
<dbReference type="AlphaFoldDB" id="A0A6A6GFL1"/>
<evidence type="ECO:0000256" key="1">
    <source>
        <dbReference type="SAM" id="SignalP"/>
    </source>
</evidence>
<name>A0A6A6GFL1_9PEZI</name>
<evidence type="ECO:0008006" key="4">
    <source>
        <dbReference type="Google" id="ProtNLM"/>
    </source>
</evidence>
<keyword evidence="3" id="KW-1185">Reference proteome</keyword>
<reference evidence="3" key="1">
    <citation type="journal article" date="2020" name="Stud. Mycol.">
        <title>101 Dothideomycetes genomes: A test case for predicting lifestyles and emergence of pathogens.</title>
        <authorList>
            <person name="Haridas S."/>
            <person name="Albert R."/>
            <person name="Binder M."/>
            <person name="Bloem J."/>
            <person name="LaButti K."/>
            <person name="Salamov A."/>
            <person name="Andreopoulos B."/>
            <person name="Baker S."/>
            <person name="Barry K."/>
            <person name="Bills G."/>
            <person name="Bluhm B."/>
            <person name="Cannon C."/>
            <person name="Castanera R."/>
            <person name="Culley D."/>
            <person name="Daum C."/>
            <person name="Ezra D."/>
            <person name="Gonzalez J."/>
            <person name="Henrissat B."/>
            <person name="Kuo A."/>
            <person name="Liang C."/>
            <person name="Lipzen A."/>
            <person name="Lutzoni F."/>
            <person name="Magnuson J."/>
            <person name="Mondo S."/>
            <person name="Nolan M."/>
            <person name="Ohm R."/>
            <person name="Pangilinan J."/>
            <person name="Park H.-J."/>
            <person name="Ramirez L."/>
            <person name="Alfaro M."/>
            <person name="Sun H."/>
            <person name="Tritt A."/>
            <person name="Yoshinaga Y."/>
            <person name="Zwiers L.-H."/>
            <person name="Turgeon B."/>
            <person name="Goodwin S."/>
            <person name="Spatafora J."/>
            <person name="Crous P."/>
            <person name="Grigoriev I."/>
        </authorList>
    </citation>
    <scope>NUCLEOTIDE SEQUENCE [LARGE SCALE GENOMIC DNA]</scope>
    <source>
        <strain evidence="3">CECT 20119</strain>
    </source>
</reference>
<sequence>MKFSVASALPLYFLVLEATAACTRVGNGAGNLGLKCKSYTAPTKLLQTVSSDSNALSIQYVANPAGTFQYRCKNNMAYDINYGVQYWNPGPQSNAWQTFTIKAGTSDCVFNLPGHMEVFKLTC</sequence>
<dbReference type="EMBL" id="ML992505">
    <property type="protein sequence ID" value="KAF2224496.1"/>
    <property type="molecule type" value="Genomic_DNA"/>
</dbReference>
<dbReference type="Proteomes" id="UP000799538">
    <property type="component" value="Unassembled WGS sequence"/>
</dbReference>
<proteinExistence type="predicted"/>
<organism evidence="2 3">
    <name type="scientific">Elsinoe ampelina</name>
    <dbReference type="NCBI Taxonomy" id="302913"/>
    <lineage>
        <taxon>Eukaryota</taxon>
        <taxon>Fungi</taxon>
        <taxon>Dikarya</taxon>
        <taxon>Ascomycota</taxon>
        <taxon>Pezizomycotina</taxon>
        <taxon>Dothideomycetes</taxon>
        <taxon>Dothideomycetidae</taxon>
        <taxon>Myriangiales</taxon>
        <taxon>Elsinoaceae</taxon>
        <taxon>Elsinoe</taxon>
    </lineage>
</organism>
<accession>A0A6A6GFL1</accession>